<keyword evidence="4" id="KW-1185">Reference proteome</keyword>
<reference evidence="3 4" key="1">
    <citation type="submission" date="2017-03" db="EMBL/GenBank/DDBJ databases">
        <title>Draft genome sequence of Streptomyces scabrisporus NF3, endophyte isolated from Amphipterygium adstringens.</title>
        <authorList>
            <person name="Vazquez M."/>
            <person name="Ceapa C.D."/>
            <person name="Rodriguez Luna D."/>
            <person name="Sanchez Esquivel S."/>
        </authorList>
    </citation>
    <scope>NUCLEOTIDE SEQUENCE [LARGE SCALE GENOMIC DNA]</scope>
    <source>
        <strain evidence="3 4">NF3</strain>
    </source>
</reference>
<dbReference type="Proteomes" id="UP000190037">
    <property type="component" value="Unassembled WGS sequence"/>
</dbReference>
<dbReference type="Gene3D" id="3.40.50.300">
    <property type="entry name" value="P-loop containing nucleotide triphosphate hydrolases"/>
    <property type="match status" value="1"/>
</dbReference>
<dbReference type="PANTHER" id="PTHR35205:SF1">
    <property type="entry name" value="ZU5 DOMAIN-CONTAINING PROTEIN"/>
    <property type="match status" value="1"/>
</dbReference>
<dbReference type="SUPFAM" id="SSF52540">
    <property type="entry name" value="P-loop containing nucleoside triphosphate hydrolases"/>
    <property type="match status" value="1"/>
</dbReference>
<proteinExistence type="predicted"/>
<sequence>MTRWRRRRRAADADAPTAAPGVSATAGSKAAERDMVNPVAIRAEFALPPEAYAPIPDDAARAGVSNIRRIVPFVGRAGELGALKAAFAGAGEVVVHAVHGLGGVGKSALAAHWAATRDEQVRWWITAEDPTKVDAGLSALARALHPGLVGLPAELQTQRALAWLAGHDDWLLVLDNVEDPAHIDLLLDGVGGRGRVLVTTRRATGWHRHATTIRLGVLESADALDLFTRILTHQGPREVEGAAAVCAEPGHLALAVEQAAAYCAQTGTAPRAYLDMLDRWPAAMFAAAATNGDSRRTVARIWNLTLDRLADTPFAGELLRILAWYAPRPHPPHSPRPLGAPPTWPPRSADSSPTA</sequence>
<gene>
    <name evidence="3" type="ORF">B4N89_46900</name>
</gene>
<dbReference type="InterPro" id="IPR027417">
    <property type="entry name" value="P-loop_NTPase"/>
</dbReference>
<protein>
    <recommendedName>
        <fullName evidence="2">NB-ARC domain-containing protein</fullName>
    </recommendedName>
</protein>
<evidence type="ECO:0000313" key="3">
    <source>
        <dbReference type="EMBL" id="OPC76543.1"/>
    </source>
</evidence>
<name>A0A1T3NIB3_9ACTN</name>
<feature type="compositionally biased region" description="Pro residues" evidence="1">
    <location>
        <begin position="331"/>
        <end position="345"/>
    </location>
</feature>
<dbReference type="Pfam" id="PF00931">
    <property type="entry name" value="NB-ARC"/>
    <property type="match status" value="1"/>
</dbReference>
<comment type="caution">
    <text evidence="3">The sequence shown here is derived from an EMBL/GenBank/DDBJ whole genome shotgun (WGS) entry which is preliminary data.</text>
</comment>
<feature type="region of interest" description="Disordered" evidence="1">
    <location>
        <begin position="1"/>
        <end position="30"/>
    </location>
</feature>
<evidence type="ECO:0000259" key="2">
    <source>
        <dbReference type="Pfam" id="PF00931"/>
    </source>
</evidence>
<feature type="region of interest" description="Disordered" evidence="1">
    <location>
        <begin position="331"/>
        <end position="355"/>
    </location>
</feature>
<evidence type="ECO:0000313" key="4">
    <source>
        <dbReference type="Proteomes" id="UP000190037"/>
    </source>
</evidence>
<dbReference type="AlphaFoldDB" id="A0A1T3NIB3"/>
<dbReference type="InterPro" id="IPR002182">
    <property type="entry name" value="NB-ARC"/>
</dbReference>
<dbReference type="STRING" id="159449.B4N89_46900"/>
<dbReference type="EMBL" id="MWQN01000006">
    <property type="protein sequence ID" value="OPC76543.1"/>
    <property type="molecule type" value="Genomic_DNA"/>
</dbReference>
<evidence type="ECO:0000256" key="1">
    <source>
        <dbReference type="SAM" id="MobiDB-lite"/>
    </source>
</evidence>
<accession>A0A1T3NIB3</accession>
<dbReference type="GO" id="GO:0043531">
    <property type="term" value="F:ADP binding"/>
    <property type="evidence" value="ECO:0007669"/>
    <property type="project" value="InterPro"/>
</dbReference>
<feature type="domain" description="NB-ARC" evidence="2">
    <location>
        <begin position="90"/>
        <end position="231"/>
    </location>
</feature>
<dbReference type="PANTHER" id="PTHR35205">
    <property type="entry name" value="NB-ARC AND TPR DOMAIN PROTEIN"/>
    <property type="match status" value="1"/>
</dbReference>
<organism evidence="3 4">
    <name type="scientific">Embleya scabrispora</name>
    <dbReference type="NCBI Taxonomy" id="159449"/>
    <lineage>
        <taxon>Bacteria</taxon>
        <taxon>Bacillati</taxon>
        <taxon>Actinomycetota</taxon>
        <taxon>Actinomycetes</taxon>
        <taxon>Kitasatosporales</taxon>
        <taxon>Streptomycetaceae</taxon>
        <taxon>Embleya</taxon>
    </lineage>
</organism>